<reference evidence="1 2" key="1">
    <citation type="submission" date="2018-06" db="EMBL/GenBank/DDBJ databases">
        <authorList>
            <consortium name="Pathogen Informatics"/>
            <person name="Doyle S."/>
        </authorList>
    </citation>
    <scope>NUCLEOTIDE SEQUENCE [LARGE SCALE GENOMIC DNA]</scope>
    <source>
        <strain evidence="1 2">NCTC11807</strain>
    </source>
</reference>
<proteinExistence type="predicted"/>
<dbReference type="GeneID" id="63936163"/>
<keyword evidence="2" id="KW-1185">Reference proteome</keyword>
<protein>
    <submittedName>
        <fullName evidence="1">Uncharacterized protein</fullName>
    </submittedName>
</protein>
<organism evidence="1 2">
    <name type="scientific">Staphylococcus saccharolyticus</name>
    <dbReference type="NCBI Taxonomy" id="33028"/>
    <lineage>
        <taxon>Bacteria</taxon>
        <taxon>Bacillati</taxon>
        <taxon>Bacillota</taxon>
        <taxon>Bacilli</taxon>
        <taxon>Bacillales</taxon>
        <taxon>Staphylococcaceae</taxon>
        <taxon>Staphylococcus</taxon>
    </lineage>
</organism>
<gene>
    <name evidence="1" type="ORF">NCTC11807_01852</name>
</gene>
<sequence length="71" mass="8561">MTKKNENNRLYAIMKHCNEFLNRQDDYRAPELKEFMDKSVPDFSQMMDDAFTHSTDIFKRAKESLRRKGQL</sequence>
<evidence type="ECO:0000313" key="2">
    <source>
        <dbReference type="Proteomes" id="UP000255425"/>
    </source>
</evidence>
<dbReference type="Proteomes" id="UP000255425">
    <property type="component" value="Unassembled WGS sequence"/>
</dbReference>
<dbReference type="AlphaFoldDB" id="A0A380H714"/>
<evidence type="ECO:0000313" key="1">
    <source>
        <dbReference type="EMBL" id="SUM72327.1"/>
    </source>
</evidence>
<dbReference type="EMBL" id="UHDZ01000001">
    <property type="protein sequence ID" value="SUM72327.1"/>
    <property type="molecule type" value="Genomic_DNA"/>
</dbReference>
<name>A0A380H714_9STAP</name>
<accession>A0A380H714</accession>
<dbReference type="RefSeq" id="WP_115313531.1">
    <property type="nucleotide sequence ID" value="NZ_CP066042.1"/>
</dbReference>